<evidence type="ECO:0000256" key="6">
    <source>
        <dbReference type="ARBA" id="ARBA00023002"/>
    </source>
</evidence>
<dbReference type="InterPro" id="IPR029479">
    <property type="entry name" value="Nitroreductase"/>
</dbReference>
<dbReference type="PIRSF" id="PIRSF000232">
    <property type="entry name" value="YdjA"/>
    <property type="match status" value="1"/>
</dbReference>
<dbReference type="InterPro" id="IPR000415">
    <property type="entry name" value="Nitroreductase-like"/>
</dbReference>
<name>A0ABQ1H2L4_9SPHN</name>
<dbReference type="EMBL" id="BMDW01000020">
    <property type="protein sequence ID" value="GGA56579.1"/>
    <property type="molecule type" value="Genomic_DNA"/>
</dbReference>
<accession>A0ABQ1H2L4</accession>
<protein>
    <recommendedName>
        <fullName evidence="8">Putative NAD(P)H nitroreductase</fullName>
        <ecNumber evidence="8">1.-.-.-</ecNumber>
    </recommendedName>
</protein>
<evidence type="ECO:0000256" key="2">
    <source>
        <dbReference type="ARBA" id="ARBA00007118"/>
    </source>
</evidence>
<evidence type="ECO:0000256" key="4">
    <source>
        <dbReference type="ARBA" id="ARBA00022643"/>
    </source>
</evidence>
<evidence type="ECO:0000256" key="5">
    <source>
        <dbReference type="ARBA" id="ARBA00022857"/>
    </source>
</evidence>
<evidence type="ECO:0000256" key="7">
    <source>
        <dbReference type="ARBA" id="ARBA00023027"/>
    </source>
</evidence>
<evidence type="ECO:0000313" key="10">
    <source>
        <dbReference type="EMBL" id="GGA56579.1"/>
    </source>
</evidence>
<dbReference type="Pfam" id="PF00881">
    <property type="entry name" value="Nitroreductase"/>
    <property type="match status" value="1"/>
</dbReference>
<evidence type="ECO:0000313" key="11">
    <source>
        <dbReference type="Proteomes" id="UP000618591"/>
    </source>
</evidence>
<dbReference type="PANTHER" id="PTHR43821:SF1">
    <property type="entry name" value="NAD(P)H NITROREDUCTASE YDJA-RELATED"/>
    <property type="match status" value="1"/>
</dbReference>
<evidence type="ECO:0000256" key="8">
    <source>
        <dbReference type="PIRNR" id="PIRNR000232"/>
    </source>
</evidence>
<dbReference type="InterPro" id="IPR052530">
    <property type="entry name" value="NAD(P)H_nitroreductase"/>
</dbReference>
<dbReference type="Gene3D" id="3.40.109.10">
    <property type="entry name" value="NADH Oxidase"/>
    <property type="match status" value="1"/>
</dbReference>
<comment type="similarity">
    <text evidence="2 8">Belongs to the nitroreductase family.</text>
</comment>
<keyword evidence="5 8" id="KW-0521">NADP</keyword>
<keyword evidence="3 8" id="KW-0285">Flavoprotein</keyword>
<dbReference type="InterPro" id="IPR026021">
    <property type="entry name" value="YdjA-like"/>
</dbReference>
<proteinExistence type="inferred from homology"/>
<sequence>MCKYLSVRGTGQRMLNDPTTPLSLLATRRSGKPRDLVAPGPNAAELATILEIAARVPDHGKIAPWRFVIVEAEQRDALSKRITDAYRAERPQAAAAEIAALEQFAHQAPALVVVLFTPRTASHIPLWEQQLSVGAACMTLLNATHALGFAGGWLTGWPSYSDAVRDAFGADPERIAGFFFLGTPAKQLEERPRPAMSTIVTYFTP</sequence>
<comment type="caution">
    <text evidence="10">The sequence shown here is derived from an EMBL/GenBank/DDBJ whole genome shotgun (WGS) entry which is preliminary data.</text>
</comment>
<keyword evidence="11" id="KW-1185">Reference proteome</keyword>
<feature type="domain" description="Nitroreductase" evidence="9">
    <location>
        <begin position="28"/>
        <end position="182"/>
    </location>
</feature>
<dbReference type="Proteomes" id="UP000618591">
    <property type="component" value="Unassembled WGS sequence"/>
</dbReference>
<evidence type="ECO:0000256" key="1">
    <source>
        <dbReference type="ARBA" id="ARBA00001917"/>
    </source>
</evidence>
<dbReference type="CDD" id="cd02135">
    <property type="entry name" value="YdjA-like"/>
    <property type="match status" value="1"/>
</dbReference>
<keyword evidence="6 8" id="KW-0560">Oxidoreductase</keyword>
<evidence type="ECO:0000259" key="9">
    <source>
        <dbReference type="Pfam" id="PF00881"/>
    </source>
</evidence>
<dbReference type="SUPFAM" id="SSF55469">
    <property type="entry name" value="FMN-dependent nitroreductase-like"/>
    <property type="match status" value="1"/>
</dbReference>
<organism evidence="10 11">
    <name type="scientific">Sphingomonas psychrolutea</name>
    <dbReference type="NCBI Taxonomy" id="1259676"/>
    <lineage>
        <taxon>Bacteria</taxon>
        <taxon>Pseudomonadati</taxon>
        <taxon>Pseudomonadota</taxon>
        <taxon>Alphaproteobacteria</taxon>
        <taxon>Sphingomonadales</taxon>
        <taxon>Sphingomonadaceae</taxon>
        <taxon>Sphingomonas</taxon>
    </lineage>
</organism>
<dbReference type="EC" id="1.-.-.-" evidence="8"/>
<evidence type="ECO:0000256" key="3">
    <source>
        <dbReference type="ARBA" id="ARBA00022630"/>
    </source>
</evidence>
<dbReference type="PANTHER" id="PTHR43821">
    <property type="entry name" value="NAD(P)H NITROREDUCTASE YDJA-RELATED"/>
    <property type="match status" value="1"/>
</dbReference>
<reference evidence="11" key="1">
    <citation type="journal article" date="2019" name="Int. J. Syst. Evol. Microbiol.">
        <title>The Global Catalogue of Microorganisms (GCM) 10K type strain sequencing project: providing services to taxonomists for standard genome sequencing and annotation.</title>
        <authorList>
            <consortium name="The Broad Institute Genomics Platform"/>
            <consortium name="The Broad Institute Genome Sequencing Center for Infectious Disease"/>
            <person name="Wu L."/>
            <person name="Ma J."/>
        </authorList>
    </citation>
    <scope>NUCLEOTIDE SEQUENCE [LARGE SCALE GENOMIC DNA]</scope>
    <source>
        <strain evidence="11">CGMCC 1.10106</strain>
    </source>
</reference>
<comment type="cofactor">
    <cofactor evidence="1 8">
        <name>FMN</name>
        <dbReference type="ChEBI" id="CHEBI:58210"/>
    </cofactor>
</comment>
<keyword evidence="4 8" id="KW-0288">FMN</keyword>
<keyword evidence="7 8" id="KW-0520">NAD</keyword>
<gene>
    <name evidence="10" type="ORF">GCM10011395_28780</name>
</gene>